<dbReference type="Proteomes" id="UP000316726">
    <property type="component" value="Chromosome 8"/>
</dbReference>
<proteinExistence type="predicted"/>
<feature type="region of interest" description="Disordered" evidence="1">
    <location>
        <begin position="140"/>
        <end position="167"/>
    </location>
</feature>
<feature type="compositionally biased region" description="Basic and acidic residues" evidence="1">
    <location>
        <begin position="158"/>
        <end position="167"/>
    </location>
</feature>
<gene>
    <name evidence="2" type="ORF">A3770_08p52520</name>
</gene>
<evidence type="ECO:0000313" key="3">
    <source>
        <dbReference type="Proteomes" id="UP000316726"/>
    </source>
</evidence>
<reference evidence="2 3" key="1">
    <citation type="submission" date="2018-07" db="EMBL/GenBank/DDBJ databases">
        <title>The complete nuclear genome of the prasinophyte Chloropicon primus (CCMP1205).</title>
        <authorList>
            <person name="Pombert J.-F."/>
            <person name="Otis C."/>
            <person name="Turmel M."/>
            <person name="Lemieux C."/>
        </authorList>
    </citation>
    <scope>NUCLEOTIDE SEQUENCE [LARGE SCALE GENOMIC DNA]</scope>
    <source>
        <strain evidence="2 3">CCMP1205</strain>
    </source>
</reference>
<sequence length="167" mass="18500">MSQGGVFEFLREAALDTEGEGSQEAGPSFKSDLLEHHNLRALYDNLVETKWQPPRKVGKAEYFVYSTIAGDGHLRSDVGEAGASKYDLAPVAEVRKATEEVKLRPLGSNMIKEAFPLEPGHFELPKIEIGVAIHKRDKKDRGKKLASAAETRSIHSNRTTELETHMS</sequence>
<evidence type="ECO:0000313" key="2">
    <source>
        <dbReference type="EMBL" id="QDZ22734.1"/>
    </source>
</evidence>
<keyword evidence="3" id="KW-1185">Reference proteome</keyword>
<dbReference type="AlphaFoldDB" id="A0A5B8MS51"/>
<accession>A0A5B8MS51</accession>
<evidence type="ECO:0000256" key="1">
    <source>
        <dbReference type="SAM" id="MobiDB-lite"/>
    </source>
</evidence>
<protein>
    <submittedName>
        <fullName evidence="2">Uncharacterized protein</fullName>
    </submittedName>
</protein>
<name>A0A5B8MS51_9CHLO</name>
<organism evidence="2 3">
    <name type="scientific">Chloropicon primus</name>
    <dbReference type="NCBI Taxonomy" id="1764295"/>
    <lineage>
        <taxon>Eukaryota</taxon>
        <taxon>Viridiplantae</taxon>
        <taxon>Chlorophyta</taxon>
        <taxon>Chloropicophyceae</taxon>
        <taxon>Chloropicales</taxon>
        <taxon>Chloropicaceae</taxon>
        <taxon>Chloropicon</taxon>
    </lineage>
</organism>
<dbReference type="EMBL" id="CP031041">
    <property type="protein sequence ID" value="QDZ22734.1"/>
    <property type="molecule type" value="Genomic_DNA"/>
</dbReference>